<protein>
    <submittedName>
        <fullName evidence="2">Uncharacterized protein</fullName>
    </submittedName>
</protein>
<organism evidence="1 2">
    <name type="scientific">Danio rerio</name>
    <name type="common">Zebrafish</name>
    <name type="synonym">Brachydanio rerio</name>
    <dbReference type="NCBI Taxonomy" id="7955"/>
    <lineage>
        <taxon>Eukaryota</taxon>
        <taxon>Metazoa</taxon>
        <taxon>Chordata</taxon>
        <taxon>Craniata</taxon>
        <taxon>Vertebrata</taxon>
        <taxon>Euteleostomi</taxon>
        <taxon>Actinopterygii</taxon>
        <taxon>Neopterygii</taxon>
        <taxon>Teleostei</taxon>
        <taxon>Ostariophysi</taxon>
        <taxon>Cypriniformes</taxon>
        <taxon>Danionidae</taxon>
        <taxon>Danioninae</taxon>
        <taxon>Danio</taxon>
    </lineage>
</organism>
<keyword evidence="1" id="KW-1185">Reference proteome</keyword>
<dbReference type="RefSeq" id="XP_073779777.1">
    <property type="nucleotide sequence ID" value="XM_073923676.1"/>
</dbReference>
<dbReference type="Proteomes" id="UP000000437">
    <property type="component" value="Chromosome 15"/>
</dbReference>
<reference evidence="2" key="1">
    <citation type="submission" date="2025-08" db="UniProtKB">
        <authorList>
            <consortium name="RefSeq"/>
        </authorList>
    </citation>
    <scope>IDENTIFICATION</scope>
    <source>
        <strain evidence="2">Tuebingen</strain>
        <tissue evidence="2">Fibroblasts and whole tissue</tissue>
    </source>
</reference>
<evidence type="ECO:0000313" key="2">
    <source>
        <dbReference type="RefSeq" id="XP_073779777.1"/>
    </source>
</evidence>
<proteinExistence type="predicted"/>
<name>A0AC58HCR7_DANRE</name>
<sequence length="1603" mass="180880">MALSNVEAFLNNPSLEQFDKCRKDELFKIAEHFQISISRQFLKKTIKKILYDHLVEIGVFQTTSENVTELDPNYSAERPCSPESAGHGSNVTDVEAKVEAKVALPPFDPSTPVSTDSKTDGRLRLRLAKLQYETQEKARTHKAELDLKLEIRRLEIEADKQVRLRQLELDAAAKAAMTSPVVSSDVLMPGQVIKPDVKSSFNQIDVSKQISLVPNFREDEVDSYFTAFERIATTLNWPKDIWTVLLQCKLSGKAQEVCATLSVEESLKYDIVKSAILRAYELVPEAYRQRFRKHKKTPQQTFVEFAREKSILFDKWCSASKTADYSTLRELILLEEFKNCLPERVVLYLNEQKVTSLSEAAVHADEFVLTHKPVFPSARPESVTVTPPACSSSSRTLAKSEIPKETRVCFYCRKIGHLINDCRALKNKNQKPKSVGFVQSAPENKEQLENTFDESYKPFVTKGSISITGKPEDQHIINILRDTGASHSIIAADALPFDEQTSAGSSILMQGIQMGIVRAPVHKIHLQCELVNDFVHVAVRPALPVKGISLILGNDIAGGKVMPVCEVLDKSPTPSFCDKLSDAFPETFLACVVTRAQQKQTDNEITLSDSFMTVDDATVSNKVTNVEKQPLTEKCAFDNQVNLNLNLTREQIILAQQKDQTLSKCFKLVVPREQLKQKQVGYFVENALLMRKWSSAMEQDDEWSTVYQVVVPSVFRQQVLVLAHDHVLSGHLGITKTYHRILKHFFWPGLKQDVARYCRTCQSCQFSGKPNQVIPPAPLNPIPILMEPFERVIVDCVGPLPKTKAGNQFLLTIMCAATRFPEAILLRKITAPVIIKALTKFFATFGLPKVVQSDQGTNFMSNVFNEVLRSLSIQHCVSSAYHPESQGALERFHQTLKSMLRTYCLDTGNDWDEGVALMLFAVRETVQESLGFSPAELVFGHTVRGPLKVLKEQLLDSESSSKTNVTQYVSRFRERLRNACSMAQQTLKSVQGKMKKRFDVKTVVREFKPGDQVLVLLPIVGSALSARFSGPYVIDHKISNTDYVLRTPDRRRKTRVCHVNMLKAYLVRQDQIEKKEVTKPIALMNMDFDISTEADEDGLVLRNAPQQCALLQNSKILKNLSSHLTHLTKTQKKDVKNLIEQFPELFHDTPTQTSVIQHDIVIHNSNPIKQHPYRVNARKRQIMKQEVEYLCENGLAAPSCSPWSSPCILVPKSDGSNRFCTDYRKVNAVTVPDCYPLPRMEDCVDNLGSARFVTKLDLLKGYWQVPLTPRASDISAFVTPDHFMQYKVMAFGLRNAPATFQRLITTVLAGVAGCNAYLDDVVIYSSEWPEHMSQLKTVFQRLANANLTLNLAKCEFAQATITYLGKRVGQGQVRPVEAKVTAIAEFPIPNTRRQLRRFLGMAGYYRGFCKNFSSVVTPLTNLLSPSRQFKWSSECQHAFESIKALLCEAPVLMAPNFEKPFKMEVDASAVGAGAVLLQEDKEGIDHPICYFSRKFNKHQLNYSTIEKEALALLLALQYFEVYVGSSSTPVVIYTDHNPLVFLSRMYNQNQRLMRWSLIIQSYNLEVRHKKGKENIVADTLSRPDTSLPCFCLLLFLIGWFTST</sequence>
<accession>A0AC58HCR7</accession>
<evidence type="ECO:0000313" key="1">
    <source>
        <dbReference type="Proteomes" id="UP000000437"/>
    </source>
</evidence>
<gene>
    <name evidence="2" type="primary">LOC141377837</name>
</gene>